<dbReference type="EMBL" id="JAUZMZ010000020">
    <property type="protein sequence ID" value="MEE2031642.1"/>
    <property type="molecule type" value="Genomic_DNA"/>
</dbReference>
<dbReference type="Proteomes" id="UP001331936">
    <property type="component" value="Unassembled WGS sequence"/>
</dbReference>
<evidence type="ECO:0000313" key="3">
    <source>
        <dbReference type="Proteomes" id="UP001331936"/>
    </source>
</evidence>
<keyword evidence="1" id="KW-0472">Membrane</keyword>
<evidence type="ECO:0000256" key="1">
    <source>
        <dbReference type="SAM" id="Phobius"/>
    </source>
</evidence>
<keyword evidence="1" id="KW-1133">Transmembrane helix</keyword>
<evidence type="ECO:0000313" key="2">
    <source>
        <dbReference type="EMBL" id="MEE2031642.1"/>
    </source>
</evidence>
<evidence type="ECO:0008006" key="4">
    <source>
        <dbReference type="Google" id="ProtNLM"/>
    </source>
</evidence>
<accession>A0ABU7JPH2</accession>
<feature type="transmembrane region" description="Helical" evidence="1">
    <location>
        <begin position="85"/>
        <end position="106"/>
    </location>
</feature>
<keyword evidence="1" id="KW-0812">Transmembrane</keyword>
<name>A0ABU7JPH2_9NOCA</name>
<comment type="caution">
    <text evidence="2">The sequence shown here is derived from an EMBL/GenBank/DDBJ whole genome shotgun (WGS) entry which is preliminary data.</text>
</comment>
<sequence length="145" mass="15661">MTRIDTTGLRVPHHLSRLRQSVRAIPPGLWMTAVAGWLALLCTKVITPDSTIAVLRPVAVFAFVLIGPGWAVAKCIPLQTTLERWVVAVAFGMSSVLLVSVGFTFARNDSMELRLVILAAIATTASVAAMYRAIRSTTSDEAVLR</sequence>
<proteinExistence type="predicted"/>
<feature type="transmembrane region" description="Helical" evidence="1">
    <location>
        <begin position="54"/>
        <end position="73"/>
    </location>
</feature>
<feature type="transmembrane region" description="Helical" evidence="1">
    <location>
        <begin position="24"/>
        <end position="42"/>
    </location>
</feature>
<feature type="transmembrane region" description="Helical" evidence="1">
    <location>
        <begin position="113"/>
        <end position="134"/>
    </location>
</feature>
<gene>
    <name evidence="2" type="ORF">Q8814_05850</name>
</gene>
<keyword evidence="3" id="KW-1185">Reference proteome</keyword>
<protein>
    <recommendedName>
        <fullName evidence="4">DUF1616 domain-containing protein</fullName>
    </recommendedName>
</protein>
<reference evidence="2 3" key="1">
    <citation type="submission" date="2023-08" db="EMBL/GenBank/DDBJ databases">
        <authorList>
            <person name="Girao M."/>
            <person name="Carvalho M.F."/>
        </authorList>
    </citation>
    <scope>NUCLEOTIDE SEQUENCE [LARGE SCALE GENOMIC DNA]</scope>
    <source>
        <strain evidence="2 3">CC-R104</strain>
    </source>
</reference>
<dbReference type="RefSeq" id="WP_330151077.1">
    <property type="nucleotide sequence ID" value="NZ_JAUZMZ010000020.1"/>
</dbReference>
<organism evidence="2 3">
    <name type="scientific">Rhodococcus chondri</name>
    <dbReference type="NCBI Taxonomy" id="3065941"/>
    <lineage>
        <taxon>Bacteria</taxon>
        <taxon>Bacillati</taxon>
        <taxon>Actinomycetota</taxon>
        <taxon>Actinomycetes</taxon>
        <taxon>Mycobacteriales</taxon>
        <taxon>Nocardiaceae</taxon>
        <taxon>Rhodococcus</taxon>
    </lineage>
</organism>